<evidence type="ECO:0000313" key="2">
    <source>
        <dbReference type="EMBL" id="SZX70543.1"/>
    </source>
</evidence>
<evidence type="ECO:0000313" key="4">
    <source>
        <dbReference type="Proteomes" id="UP000256970"/>
    </source>
</evidence>
<organism evidence="2 4">
    <name type="scientific">Tetradesmus obliquus</name>
    <name type="common">Green alga</name>
    <name type="synonym">Acutodesmus obliquus</name>
    <dbReference type="NCBI Taxonomy" id="3088"/>
    <lineage>
        <taxon>Eukaryota</taxon>
        <taxon>Viridiplantae</taxon>
        <taxon>Chlorophyta</taxon>
        <taxon>core chlorophytes</taxon>
        <taxon>Chlorophyceae</taxon>
        <taxon>CS clade</taxon>
        <taxon>Sphaeropleales</taxon>
        <taxon>Scenedesmaceae</taxon>
        <taxon>Tetradesmus</taxon>
    </lineage>
</organism>
<dbReference type="EMBL" id="FNXT01001364">
    <property type="protein sequence ID" value="SZX79368.1"/>
    <property type="molecule type" value="Genomic_DNA"/>
</dbReference>
<feature type="compositionally biased region" description="Low complexity" evidence="1">
    <location>
        <begin position="1"/>
        <end position="13"/>
    </location>
</feature>
<reference evidence="2 4" key="1">
    <citation type="submission" date="2016-10" db="EMBL/GenBank/DDBJ databases">
        <authorList>
            <person name="Cai Z."/>
        </authorList>
    </citation>
    <scope>NUCLEOTIDE SEQUENCE [LARGE SCALE GENOMIC DNA]</scope>
</reference>
<proteinExistence type="predicted"/>
<feature type="compositionally biased region" description="Low complexity" evidence="1">
    <location>
        <begin position="75"/>
        <end position="93"/>
    </location>
</feature>
<accession>A0A383W0B3</accession>
<feature type="region of interest" description="Disordered" evidence="1">
    <location>
        <begin position="1"/>
        <end position="34"/>
    </location>
</feature>
<evidence type="ECO:0000313" key="3">
    <source>
        <dbReference type="EMBL" id="SZX79368.1"/>
    </source>
</evidence>
<feature type="region of interest" description="Disordered" evidence="1">
    <location>
        <begin position="75"/>
        <end position="103"/>
    </location>
</feature>
<keyword evidence="4" id="KW-1185">Reference proteome</keyword>
<evidence type="ECO:0000256" key="1">
    <source>
        <dbReference type="SAM" id="MobiDB-lite"/>
    </source>
</evidence>
<sequence>MVFQSSSGAAASKAAERASQQDTRQQKAGVIQAPLKRKRSLSKFYFAKSQSFSCMSDLLKNSAFSKSSLLLAKRSSSSSTSSGGGSHSIPSISEDMSECTSPRGPCLEASTAAVAAAAGPGLQQSPFAAARNSSLQRHSWDASDCSTAEPFCSLGGYSLPAALDHNCGMQEQQQLGVVSSLTSRSGSSSLELAAAADDNDGCCWPEAERSVTDSLCMALQTTSLAAAAAAPQGLLSAAGGSYHGCYMVEV</sequence>
<protein>
    <submittedName>
        <fullName evidence="2">Uncharacterized protein</fullName>
    </submittedName>
</protein>
<dbReference type="EMBL" id="FNXT01000993">
    <property type="protein sequence ID" value="SZX70543.1"/>
    <property type="molecule type" value="Genomic_DNA"/>
</dbReference>
<dbReference type="Proteomes" id="UP000256970">
    <property type="component" value="Unassembled WGS sequence"/>
</dbReference>
<dbReference type="AlphaFoldDB" id="A0A383W0B3"/>
<name>A0A383W0B3_TETOB</name>
<gene>
    <name evidence="2" type="ORF">BQ4739_LOCUS10747</name>
    <name evidence="3" type="ORF">BQ4739_LOCUS19647</name>
</gene>